<comment type="caution">
    <text evidence="2">The sequence shown here is derived from an EMBL/GenBank/DDBJ whole genome shotgun (WGS) entry which is preliminary data.</text>
</comment>
<evidence type="ECO:0000256" key="1">
    <source>
        <dbReference type="SAM" id="Phobius"/>
    </source>
</evidence>
<feature type="transmembrane region" description="Helical" evidence="1">
    <location>
        <begin position="58"/>
        <end position="76"/>
    </location>
</feature>
<evidence type="ECO:0000313" key="3">
    <source>
        <dbReference type="Proteomes" id="UP000712600"/>
    </source>
</evidence>
<name>A0A8S9PQZ1_BRACR</name>
<dbReference type="EMBL" id="QGKX02001347">
    <property type="protein sequence ID" value="KAF3525117.1"/>
    <property type="molecule type" value="Genomic_DNA"/>
</dbReference>
<protein>
    <submittedName>
        <fullName evidence="2">Uncharacterized protein</fullName>
    </submittedName>
</protein>
<keyword evidence="1" id="KW-1133">Transmembrane helix</keyword>
<proteinExistence type="predicted"/>
<evidence type="ECO:0000313" key="2">
    <source>
        <dbReference type="EMBL" id="KAF3525117.1"/>
    </source>
</evidence>
<keyword evidence="1" id="KW-0472">Membrane</keyword>
<keyword evidence="1" id="KW-0812">Transmembrane</keyword>
<organism evidence="2 3">
    <name type="scientific">Brassica cretica</name>
    <name type="common">Mustard</name>
    <dbReference type="NCBI Taxonomy" id="69181"/>
    <lineage>
        <taxon>Eukaryota</taxon>
        <taxon>Viridiplantae</taxon>
        <taxon>Streptophyta</taxon>
        <taxon>Embryophyta</taxon>
        <taxon>Tracheophyta</taxon>
        <taxon>Spermatophyta</taxon>
        <taxon>Magnoliopsida</taxon>
        <taxon>eudicotyledons</taxon>
        <taxon>Gunneridae</taxon>
        <taxon>Pentapetalae</taxon>
        <taxon>rosids</taxon>
        <taxon>malvids</taxon>
        <taxon>Brassicales</taxon>
        <taxon>Brassicaceae</taxon>
        <taxon>Brassiceae</taxon>
        <taxon>Brassica</taxon>
    </lineage>
</organism>
<sequence length="118" mass="13327">MRPGMSLGSGVGFAKGLQFGSDLRWANCFRDSWFWDFWFRLVGFGKGFQFRGFVSWEFSLTGFAICVVAGLLKTVAENKDLKKRKMTETVTDSYVWGASSHSVSQHVLMDFFNQSPCG</sequence>
<reference evidence="2" key="1">
    <citation type="submission" date="2019-12" db="EMBL/GenBank/DDBJ databases">
        <title>Genome sequencing and annotation of Brassica cretica.</title>
        <authorList>
            <person name="Studholme D.J."/>
            <person name="Sarris P."/>
        </authorList>
    </citation>
    <scope>NUCLEOTIDE SEQUENCE</scope>
    <source>
        <strain evidence="2">PFS-109/04</strain>
        <tissue evidence="2">Leaf</tissue>
    </source>
</reference>
<dbReference type="Proteomes" id="UP000712600">
    <property type="component" value="Unassembled WGS sequence"/>
</dbReference>
<gene>
    <name evidence="2" type="ORF">F2Q69_00046591</name>
</gene>
<accession>A0A8S9PQZ1</accession>
<dbReference type="AlphaFoldDB" id="A0A8S9PQZ1"/>